<evidence type="ECO:0008006" key="3">
    <source>
        <dbReference type="Google" id="ProtNLM"/>
    </source>
</evidence>
<proteinExistence type="predicted"/>
<dbReference type="EMBL" id="KN848064">
    <property type="protein sequence ID" value="KIY01930.1"/>
    <property type="molecule type" value="Genomic_DNA"/>
</dbReference>
<keyword evidence="2" id="KW-1185">Reference proteome</keyword>
<dbReference type="PANTHER" id="PTHR42085">
    <property type="entry name" value="F-BOX DOMAIN-CONTAINING PROTEIN"/>
    <property type="match status" value="1"/>
</dbReference>
<sequence>MPASWKEGLVNAFPIPQDRTKLRYASKKKDKHDLAISTELVSVVESLETVSLEGDPFPFLDLPGEIRNKIYRLVLFSKPGYRVVNGRMRFSRIGIMLANKRTHREAAYVLYSTSSFRIFPLQDFTPAPVIQELRPMYRAMVTSLEMVVGSSWTSPPKTWRVGKLLAKRLSKLSAVTTLKVFVELDPSLPMFEKYRVSLDFYTDFCGDLLRDVLACMPHVSRIEMNGNPGIDTTGPLVSRLLKEAETKGKTCTLGPTKAITTPAGVKLAFW</sequence>
<accession>A0A0D2KF13</accession>
<dbReference type="PANTHER" id="PTHR42085:SF2">
    <property type="entry name" value="F-BOX DOMAIN-CONTAINING PROTEIN"/>
    <property type="match status" value="1"/>
</dbReference>
<dbReference type="OrthoDB" id="5372935at2759"/>
<dbReference type="GeneID" id="27707814"/>
<dbReference type="VEuPathDB" id="FungiDB:Z520_02068"/>
<reference evidence="1 2" key="1">
    <citation type="submission" date="2015-01" db="EMBL/GenBank/DDBJ databases">
        <title>The Genome Sequence of Fonsecaea multimorphosa CBS 102226.</title>
        <authorList>
            <consortium name="The Broad Institute Genomics Platform"/>
            <person name="Cuomo C."/>
            <person name="de Hoog S."/>
            <person name="Gorbushina A."/>
            <person name="Stielow B."/>
            <person name="Teixiera M."/>
            <person name="Abouelleil A."/>
            <person name="Chapman S.B."/>
            <person name="Priest M."/>
            <person name="Young S.K."/>
            <person name="Wortman J."/>
            <person name="Nusbaum C."/>
            <person name="Birren B."/>
        </authorList>
    </citation>
    <scope>NUCLEOTIDE SEQUENCE [LARGE SCALE GENOMIC DNA]</scope>
    <source>
        <strain evidence="1 2">CBS 102226</strain>
    </source>
</reference>
<evidence type="ECO:0000313" key="2">
    <source>
        <dbReference type="Proteomes" id="UP000053411"/>
    </source>
</evidence>
<name>A0A0D2KF13_9EURO</name>
<dbReference type="InterPro" id="IPR038883">
    <property type="entry name" value="AN11006-like"/>
</dbReference>
<organism evidence="1 2">
    <name type="scientific">Fonsecaea multimorphosa CBS 102226</name>
    <dbReference type="NCBI Taxonomy" id="1442371"/>
    <lineage>
        <taxon>Eukaryota</taxon>
        <taxon>Fungi</taxon>
        <taxon>Dikarya</taxon>
        <taxon>Ascomycota</taxon>
        <taxon>Pezizomycotina</taxon>
        <taxon>Eurotiomycetes</taxon>
        <taxon>Chaetothyriomycetidae</taxon>
        <taxon>Chaetothyriales</taxon>
        <taxon>Herpotrichiellaceae</taxon>
        <taxon>Fonsecaea</taxon>
    </lineage>
</organism>
<protein>
    <recommendedName>
        <fullName evidence="3">F-box domain-containing protein</fullName>
    </recommendedName>
</protein>
<gene>
    <name evidence="1" type="ORF">Z520_02068</name>
</gene>
<dbReference type="RefSeq" id="XP_016636052.1">
    <property type="nucleotide sequence ID" value="XM_016772582.1"/>
</dbReference>
<dbReference type="AlphaFoldDB" id="A0A0D2KF13"/>
<evidence type="ECO:0000313" key="1">
    <source>
        <dbReference type="EMBL" id="KIY01930.1"/>
    </source>
</evidence>
<dbReference type="Proteomes" id="UP000053411">
    <property type="component" value="Unassembled WGS sequence"/>
</dbReference>